<accession>A0A1Y3BGZ4</accession>
<evidence type="ECO:0000313" key="1">
    <source>
        <dbReference type="EMBL" id="OTF79427.1"/>
    </source>
</evidence>
<proteinExistence type="predicted"/>
<evidence type="ECO:0000313" key="2">
    <source>
        <dbReference type="Proteomes" id="UP000194236"/>
    </source>
</evidence>
<protein>
    <submittedName>
        <fullName evidence="1">Uncharacterized protein</fullName>
    </submittedName>
</protein>
<gene>
    <name evidence="1" type="ORF">BLA29_015447</name>
</gene>
<sequence>MLNPIADLLVSIQVWLYSWLELDRVDKKLFENQNKMRLFPHSAIKGRTQVLLLVLLADKLIYGTHIFL</sequence>
<name>A0A1Y3BGZ4_EURMA</name>
<dbReference type="AlphaFoldDB" id="A0A1Y3BGZ4"/>
<dbReference type="Proteomes" id="UP000194236">
    <property type="component" value="Unassembled WGS sequence"/>
</dbReference>
<feature type="non-terminal residue" evidence="1">
    <location>
        <position position="68"/>
    </location>
</feature>
<comment type="caution">
    <text evidence="1">The sequence shown here is derived from an EMBL/GenBank/DDBJ whole genome shotgun (WGS) entry which is preliminary data.</text>
</comment>
<dbReference type="EMBL" id="MUJZ01023152">
    <property type="protein sequence ID" value="OTF79427.1"/>
    <property type="molecule type" value="Genomic_DNA"/>
</dbReference>
<keyword evidence="2" id="KW-1185">Reference proteome</keyword>
<reference evidence="1 2" key="1">
    <citation type="submission" date="2017-03" db="EMBL/GenBank/DDBJ databases">
        <title>Genome Survey of Euroglyphus maynei.</title>
        <authorList>
            <person name="Arlian L.G."/>
            <person name="Morgan M.S."/>
            <person name="Rider S.D."/>
        </authorList>
    </citation>
    <scope>NUCLEOTIDE SEQUENCE [LARGE SCALE GENOMIC DNA]</scope>
    <source>
        <strain evidence="1">Arlian Lab</strain>
        <tissue evidence="1">Whole body</tissue>
    </source>
</reference>
<organism evidence="1 2">
    <name type="scientific">Euroglyphus maynei</name>
    <name type="common">Mayne's house dust mite</name>
    <dbReference type="NCBI Taxonomy" id="6958"/>
    <lineage>
        <taxon>Eukaryota</taxon>
        <taxon>Metazoa</taxon>
        <taxon>Ecdysozoa</taxon>
        <taxon>Arthropoda</taxon>
        <taxon>Chelicerata</taxon>
        <taxon>Arachnida</taxon>
        <taxon>Acari</taxon>
        <taxon>Acariformes</taxon>
        <taxon>Sarcoptiformes</taxon>
        <taxon>Astigmata</taxon>
        <taxon>Psoroptidia</taxon>
        <taxon>Analgoidea</taxon>
        <taxon>Pyroglyphidae</taxon>
        <taxon>Pyroglyphinae</taxon>
        <taxon>Euroglyphus</taxon>
    </lineage>
</organism>